<organism evidence="2 3">
    <name type="scientific">Actinomadura logoneensis</name>
    <dbReference type="NCBI Taxonomy" id="2293572"/>
    <lineage>
        <taxon>Bacteria</taxon>
        <taxon>Bacillati</taxon>
        <taxon>Actinomycetota</taxon>
        <taxon>Actinomycetes</taxon>
        <taxon>Streptosporangiales</taxon>
        <taxon>Thermomonosporaceae</taxon>
        <taxon>Actinomadura</taxon>
    </lineage>
</organism>
<evidence type="ECO:0000313" key="3">
    <source>
        <dbReference type="Proteomes" id="UP000261811"/>
    </source>
</evidence>
<dbReference type="RefSeq" id="WP_117357649.1">
    <property type="nucleotide sequence ID" value="NZ_QURH01000221.1"/>
</dbReference>
<accession>A0A372JMS2</accession>
<feature type="region of interest" description="Disordered" evidence="1">
    <location>
        <begin position="1"/>
        <end position="35"/>
    </location>
</feature>
<keyword evidence="3" id="KW-1185">Reference proteome</keyword>
<proteinExistence type="predicted"/>
<feature type="compositionally biased region" description="Acidic residues" evidence="1">
    <location>
        <begin position="7"/>
        <end position="20"/>
    </location>
</feature>
<protein>
    <submittedName>
        <fullName evidence="2">Uncharacterized protein</fullName>
    </submittedName>
</protein>
<dbReference type="Proteomes" id="UP000261811">
    <property type="component" value="Unassembled WGS sequence"/>
</dbReference>
<evidence type="ECO:0000256" key="1">
    <source>
        <dbReference type="SAM" id="MobiDB-lite"/>
    </source>
</evidence>
<dbReference type="EMBL" id="QURH01000221">
    <property type="protein sequence ID" value="RFU41307.1"/>
    <property type="molecule type" value="Genomic_DNA"/>
</dbReference>
<feature type="compositionally biased region" description="Basic and acidic residues" evidence="1">
    <location>
        <begin position="21"/>
        <end position="31"/>
    </location>
</feature>
<name>A0A372JMS2_9ACTN</name>
<gene>
    <name evidence="2" type="ORF">DZF91_12535</name>
</gene>
<comment type="caution">
    <text evidence="2">The sequence shown here is derived from an EMBL/GenBank/DDBJ whole genome shotgun (WGS) entry which is preliminary data.</text>
</comment>
<reference evidence="2 3" key="1">
    <citation type="submission" date="2018-08" db="EMBL/GenBank/DDBJ databases">
        <title>Actinomadura jelena sp. nov., a novel Actinomycete isolated from soil in Chad.</title>
        <authorList>
            <person name="Shi L."/>
        </authorList>
    </citation>
    <scope>NUCLEOTIDE SEQUENCE [LARGE SCALE GENOMIC DNA]</scope>
    <source>
        <strain evidence="2 3">NEAU-G17</strain>
    </source>
</reference>
<evidence type="ECO:0000313" key="2">
    <source>
        <dbReference type="EMBL" id="RFU41307.1"/>
    </source>
</evidence>
<dbReference type="AlphaFoldDB" id="A0A372JMS2"/>
<sequence>MPTPDELATEADDHDTDQDAAADRPPEHPSKEATMPIVNPLNLPVIDEDPIHLHPIHHIDRPDDLAALTAAMQAAGWDGPPVVVHHGTGLTGVHRIHAARAAGVEVPTVQAAALFAAAGVEFDGDADLYDLEPELAALYDRLPSAVRTTYGLDA</sequence>